<feature type="domain" description="SUF system FeS cluster assembly SufBD core" evidence="2">
    <location>
        <begin position="188"/>
        <end position="422"/>
    </location>
</feature>
<dbReference type="InterPro" id="IPR045595">
    <property type="entry name" value="SufBD_N"/>
</dbReference>
<dbReference type="KEGG" id="wna:KA717_07520"/>
<dbReference type="PANTHER" id="PTHR43575:SF1">
    <property type="entry name" value="PROTEIN ABCI7, CHLOROPLASTIC"/>
    <property type="match status" value="1"/>
</dbReference>
<evidence type="ECO:0000313" key="4">
    <source>
        <dbReference type="EMBL" id="UXE64582.1"/>
    </source>
</evidence>
<dbReference type="EMBL" id="CP073041">
    <property type="protein sequence ID" value="UXE64582.1"/>
    <property type="molecule type" value="Genomic_DNA"/>
</dbReference>
<dbReference type="NCBIfam" id="TIGR01981">
    <property type="entry name" value="sufD"/>
    <property type="match status" value="1"/>
</dbReference>
<proteinExistence type="inferred from homology"/>
<accession>A0A977L387</accession>
<dbReference type="Proteomes" id="UP001065613">
    <property type="component" value="Chromosome"/>
</dbReference>
<feature type="domain" description="SUF system FeS cluster assembly SufBD N-terminal" evidence="3">
    <location>
        <begin position="19"/>
        <end position="176"/>
    </location>
</feature>
<dbReference type="InterPro" id="IPR000825">
    <property type="entry name" value="SUF_FeS_clus_asmbl_SufBD_core"/>
</dbReference>
<evidence type="ECO:0000259" key="3">
    <source>
        <dbReference type="Pfam" id="PF19295"/>
    </source>
</evidence>
<protein>
    <submittedName>
        <fullName evidence="4">Fe-S cluster assembly protein SufD</fullName>
    </submittedName>
</protein>
<dbReference type="InterPro" id="IPR055346">
    <property type="entry name" value="Fe-S_cluster_assembly_SufBD"/>
</dbReference>
<dbReference type="Pfam" id="PF01458">
    <property type="entry name" value="SUFBD_core"/>
    <property type="match status" value="1"/>
</dbReference>
<dbReference type="Pfam" id="PF19295">
    <property type="entry name" value="SufBD_N"/>
    <property type="match status" value="1"/>
</dbReference>
<reference evidence="4" key="1">
    <citation type="submission" date="2021-04" db="EMBL/GenBank/DDBJ databases">
        <title>Genome sequence of Woronichinia naegeliana from Washington state freshwater lake bloom.</title>
        <authorList>
            <person name="Dreher T.W."/>
        </authorList>
    </citation>
    <scope>NUCLEOTIDE SEQUENCE</scope>
    <source>
        <strain evidence="4">WA131</strain>
    </source>
</reference>
<gene>
    <name evidence="4" type="primary">sufD</name>
    <name evidence="4" type="ORF">KA717_07520</name>
</gene>
<evidence type="ECO:0000259" key="2">
    <source>
        <dbReference type="Pfam" id="PF01458"/>
    </source>
</evidence>
<dbReference type="InterPro" id="IPR037284">
    <property type="entry name" value="SUF_FeS_clus_asmbl_SufBD_sf"/>
</dbReference>
<dbReference type="GO" id="GO:0016226">
    <property type="term" value="P:iron-sulfur cluster assembly"/>
    <property type="evidence" value="ECO:0007669"/>
    <property type="project" value="InterPro"/>
</dbReference>
<comment type="similarity">
    <text evidence="1">Belongs to the iron-sulfur cluster assembly SufBD family.</text>
</comment>
<dbReference type="AlphaFoldDB" id="A0A977L387"/>
<dbReference type="SUPFAM" id="SSF101960">
    <property type="entry name" value="Stabilizer of iron transporter SufD"/>
    <property type="match status" value="1"/>
</dbReference>
<dbReference type="PANTHER" id="PTHR43575">
    <property type="entry name" value="PROTEIN ABCI7, CHLOROPLASTIC"/>
    <property type="match status" value="1"/>
</dbReference>
<name>A0A977L387_9CYAN</name>
<evidence type="ECO:0000256" key="1">
    <source>
        <dbReference type="ARBA" id="ARBA00043967"/>
    </source>
</evidence>
<organism evidence="4">
    <name type="scientific">Woronichinia naegeliana WA131</name>
    <dbReference type="NCBI Taxonomy" id="2824559"/>
    <lineage>
        <taxon>Bacteria</taxon>
        <taxon>Bacillati</taxon>
        <taxon>Cyanobacteriota</taxon>
        <taxon>Cyanophyceae</taxon>
        <taxon>Synechococcales</taxon>
        <taxon>Coelosphaeriaceae</taxon>
        <taxon>Woronichinia</taxon>
    </lineage>
</organism>
<dbReference type="InterPro" id="IPR011542">
    <property type="entry name" value="SUF_FeS_clus_asmbl_SufD"/>
</dbReference>
<sequence>MLKNDADGLTRDTYLQSLLHQGDRRRAAAEKNDFLVKLRQQGSNQVKQSRLPHKRDEEWLFTDLSDLVKVDFRPAQPMTLNQDVLNQFILEEATQTRLVFVNGIYTSELSDLSALPQGIFVGNLGHLAAEQKDKLQHYLGQQEGSDEVFTALNTSGLEDAAIVWVEANTVVTTPIHLLFLSVVSPHPSLIQPRILVITEPHSVLTLAESYGTVTDTCSDRPQHRPYFTNTVTEIFLGQNSRLTHIRNQRESADSFHIAKTAIAQERDSAYRLFEINLGAKLYRHHLNVVQQGEHTQTDLFGLTIIAGRQVSDTHSLIQLRYPQGVTNQLHKCIVDDYAQAIFSGKVFVPKAAQMTNANQLNRNLVLSPKGRVNTKPELQITADNVKCSHGATVSQLEADEIFYLRSRGLNDYDARHLLIDAFAGEILDQIPLPSLQQRLGQCIACRTI</sequence>